<protein>
    <recommendedName>
        <fullName evidence="4">N-acetylneuraminate epimerase</fullName>
    </recommendedName>
</protein>
<keyword evidence="3" id="KW-1185">Reference proteome</keyword>
<dbReference type="PANTHER" id="PTHR46375:SF3">
    <property type="entry name" value="KELCH REPEAT AND BTB DOMAIN-CONTAINING PROTEIN 13"/>
    <property type="match status" value="1"/>
</dbReference>
<reference evidence="2 3" key="1">
    <citation type="submission" date="2020-07" db="EMBL/GenBank/DDBJ databases">
        <title>Thermogemmata thermophila gen. nov., sp. nov., a novel moderate thermophilic planctomycete from a Kamchatka hot spring.</title>
        <authorList>
            <person name="Elcheninov A.G."/>
            <person name="Podosokorskaya O.A."/>
            <person name="Kovaleva O.L."/>
            <person name="Novikov A."/>
            <person name="Bonch-Osmolovskaya E.A."/>
            <person name="Toshchakov S.V."/>
            <person name="Kublanov I.V."/>
        </authorList>
    </citation>
    <scope>NUCLEOTIDE SEQUENCE [LARGE SCALE GENOMIC DNA]</scope>
    <source>
        <strain evidence="2 3">2918</strain>
    </source>
</reference>
<dbReference type="SUPFAM" id="SSF117281">
    <property type="entry name" value="Kelch motif"/>
    <property type="match status" value="1"/>
</dbReference>
<dbReference type="InterPro" id="IPR052392">
    <property type="entry name" value="Kelch-BTB_domain-containing"/>
</dbReference>
<evidence type="ECO:0008006" key="4">
    <source>
        <dbReference type="Google" id="ProtNLM"/>
    </source>
</evidence>
<dbReference type="SMART" id="SM00612">
    <property type="entry name" value="Kelch"/>
    <property type="match status" value="2"/>
</dbReference>
<accession>A0A7V8VE23</accession>
<dbReference type="Pfam" id="PF01344">
    <property type="entry name" value="Kelch_1"/>
    <property type="match status" value="1"/>
</dbReference>
<evidence type="ECO:0000256" key="1">
    <source>
        <dbReference type="SAM" id="SignalP"/>
    </source>
</evidence>
<name>A0A7V8VE23_9BACT</name>
<dbReference type="RefSeq" id="WP_194537679.1">
    <property type="nucleotide sequence ID" value="NZ_JACEFB010000005.1"/>
</dbReference>
<evidence type="ECO:0000313" key="3">
    <source>
        <dbReference type="Proteomes" id="UP000542342"/>
    </source>
</evidence>
<dbReference type="InterPro" id="IPR015915">
    <property type="entry name" value="Kelch-typ_b-propeller"/>
</dbReference>
<dbReference type="EMBL" id="JACEFB010000005">
    <property type="protein sequence ID" value="MBA2226231.1"/>
    <property type="molecule type" value="Genomic_DNA"/>
</dbReference>
<dbReference type="AlphaFoldDB" id="A0A7V8VE23"/>
<comment type="caution">
    <text evidence="2">The sequence shown here is derived from an EMBL/GenBank/DDBJ whole genome shotgun (WGS) entry which is preliminary data.</text>
</comment>
<keyword evidence="1" id="KW-0732">Signal</keyword>
<sequence>MIFPKILRLDKAILATGIMAVLTASAVGTAEPQLPALPQAVSSFGATVCDGYLYVYGGHAGKTHSYDTRSVLGSFHRLKLSAPERWEELPGGPIAQGLNLVSHKGKVYRVGGMQPRNAPGEAADNHSLAEAARFDPVKRQWEELPPLPAGRSSHDVVVARDLLVVVGGWQLRGRSHMPLWHESTLVADLKEQPWKWQAIPQPFRRRALAAAAIGQKVYVVGGLSPDGPEPRLDILDLARRQWSRGPDLPGKERAAFAPAACVLNGQLIVATNEGVLYRLLPEGKEWEKVGQASRKRQVARLLPWDEHAVLLLGGAGGGQNHDSLEIIPIPPRPEPTPEAR</sequence>
<dbReference type="Proteomes" id="UP000542342">
    <property type="component" value="Unassembled WGS sequence"/>
</dbReference>
<feature type="chain" id="PRO_5031450156" description="N-acetylneuraminate epimerase" evidence="1">
    <location>
        <begin position="27"/>
        <end position="340"/>
    </location>
</feature>
<dbReference type="Gene3D" id="2.120.10.80">
    <property type="entry name" value="Kelch-type beta propeller"/>
    <property type="match status" value="2"/>
</dbReference>
<dbReference type="PANTHER" id="PTHR46375">
    <property type="entry name" value="KELCH REPEAT AND BTB DOMAIN-CONTAINING PROTEIN 13-RELATED"/>
    <property type="match status" value="1"/>
</dbReference>
<gene>
    <name evidence="2" type="ORF">H0921_08665</name>
</gene>
<dbReference type="InterPro" id="IPR006652">
    <property type="entry name" value="Kelch_1"/>
</dbReference>
<feature type="signal peptide" evidence="1">
    <location>
        <begin position="1"/>
        <end position="26"/>
    </location>
</feature>
<proteinExistence type="predicted"/>
<evidence type="ECO:0000313" key="2">
    <source>
        <dbReference type="EMBL" id="MBA2226231.1"/>
    </source>
</evidence>
<organism evidence="2 3">
    <name type="scientific">Thermogemmata fonticola</name>
    <dbReference type="NCBI Taxonomy" id="2755323"/>
    <lineage>
        <taxon>Bacteria</taxon>
        <taxon>Pseudomonadati</taxon>
        <taxon>Planctomycetota</taxon>
        <taxon>Planctomycetia</taxon>
        <taxon>Gemmatales</taxon>
        <taxon>Gemmataceae</taxon>
        <taxon>Thermogemmata</taxon>
    </lineage>
</organism>